<evidence type="ECO:0000313" key="4">
    <source>
        <dbReference type="EnsemblMetazoa" id="XP_024085747.1"/>
    </source>
</evidence>
<sequence>MSHTTYKKIWADAQAILDEATKVDVEQQSTKPTRDRDHARKVVGTLYLKYIQSVNKLDECYDQIVQPQKRLLVRRLLDASIGRFLELKHELVNIDMSEFSYFDDIMLEEKLLPQEVEVCVPTYFRRERETVIKERRQTIDRIMRELGFYEDDATGIIMTEEKAISLIQAHERARQGRLRAQFMKEIRSLKDKIKTEPKEDELEENSKRAALKIQKIWRGYITRRKIKKRVMEEMLLIGMLPGAYTSTEERQRAEEVKNIRRQLQEERETEYQKALAVEKENIKKNEGPVMIEEMGDEVRAWFMGYKEQTGKFPDLPSEEAGGSALIFSRQGAESERSKSTAPSSKESKKGSKGRKSAKEKEEVKKRPEEEEDPGFKMAPSNFLAELMVACSEYDERWKGMDEAANPMQTHYADLIKKEKKAEVEAELRKIVDDQLRAELEALQAALDRDRARKGKKAKKAAKKKSRRGGKKGKKKKEKDLTPDRTTESLFEELVTHGIIRKYPEVSISSFLGERSYANHELRSRGLDPLPSLGDIRQVILEYCILPLGSPHAHKNSPLVRSILLAGPQGSGKRLLVNAICTETGATLFDLSPANIVGKYPGKSGLVMLLHLVSKVSRLLQPSVILIDSAEKTFMKKVPKTDKTDPKRLKKDLAKLVKGIGPDDQVLVIGTSRLPWECDQKLLVQAYHKLIFVPRPDYASLSLLWNDQLFQYAGLSRQFNTSSLARLADGYTVGSILAAIKDVLTCKRVLQLRMHQLTHAEIINVLCKREPVYREEEEEFLNWYSKTPIGRKKQRALELEAERIKEMESMQKKK</sequence>
<feature type="compositionally biased region" description="Basic and acidic residues" evidence="2">
    <location>
        <begin position="356"/>
        <end position="368"/>
    </location>
</feature>
<dbReference type="GeneID" id="106663208"/>
<dbReference type="Proteomes" id="UP000494040">
    <property type="component" value="Unassembled WGS sequence"/>
</dbReference>
<dbReference type="InterPro" id="IPR027417">
    <property type="entry name" value="P-loop_NTPase"/>
</dbReference>
<evidence type="ECO:0000259" key="3">
    <source>
        <dbReference type="Pfam" id="PF00004"/>
    </source>
</evidence>
<proteinExistence type="predicted"/>
<feature type="region of interest" description="Disordered" evidence="2">
    <location>
        <begin position="448"/>
        <end position="483"/>
    </location>
</feature>
<dbReference type="PROSITE" id="PS50096">
    <property type="entry name" value="IQ"/>
    <property type="match status" value="1"/>
</dbReference>
<protein>
    <recommendedName>
        <fullName evidence="3">ATPase AAA-type core domain-containing protein</fullName>
    </recommendedName>
</protein>
<feature type="region of interest" description="Disordered" evidence="2">
    <location>
        <begin position="328"/>
        <end position="377"/>
    </location>
</feature>
<dbReference type="Pfam" id="PF00612">
    <property type="entry name" value="IQ"/>
    <property type="match status" value="1"/>
</dbReference>
<keyword evidence="5" id="KW-1185">Reference proteome</keyword>
<accession>A0A8I6SR35</accession>
<evidence type="ECO:0000256" key="2">
    <source>
        <dbReference type="SAM" id="MobiDB-lite"/>
    </source>
</evidence>
<dbReference type="PANTHER" id="PTHR14690:SF0">
    <property type="entry name" value="IQ MOTIF CONTAINING WITH AAA DOMAIN 1"/>
    <property type="match status" value="1"/>
</dbReference>
<reference evidence="4" key="1">
    <citation type="submission" date="2022-01" db="UniProtKB">
        <authorList>
            <consortium name="EnsemblMetazoa"/>
        </authorList>
    </citation>
    <scope>IDENTIFICATION</scope>
</reference>
<dbReference type="InterPro" id="IPR000048">
    <property type="entry name" value="IQ_motif_EF-hand-BS"/>
</dbReference>
<dbReference type="OrthoDB" id="3046016at2759"/>
<dbReference type="AlphaFoldDB" id="A0A8I6SR35"/>
<evidence type="ECO:0000313" key="5">
    <source>
        <dbReference type="Proteomes" id="UP000494040"/>
    </source>
</evidence>
<evidence type="ECO:0000256" key="1">
    <source>
        <dbReference type="SAM" id="Coils"/>
    </source>
</evidence>
<dbReference type="Gene3D" id="3.40.50.300">
    <property type="entry name" value="P-loop containing nucleotide triphosphate hydrolases"/>
    <property type="match status" value="1"/>
</dbReference>
<dbReference type="CDD" id="cd23767">
    <property type="entry name" value="IQCD"/>
    <property type="match status" value="1"/>
</dbReference>
<dbReference type="EnsemblMetazoa" id="XM_024229979.1">
    <property type="protein sequence ID" value="XP_024085747.1"/>
    <property type="gene ID" value="LOC106663208"/>
</dbReference>
<organism evidence="4 5">
    <name type="scientific">Cimex lectularius</name>
    <name type="common">Bed bug</name>
    <name type="synonym">Acanthia lectularia</name>
    <dbReference type="NCBI Taxonomy" id="79782"/>
    <lineage>
        <taxon>Eukaryota</taxon>
        <taxon>Metazoa</taxon>
        <taxon>Ecdysozoa</taxon>
        <taxon>Arthropoda</taxon>
        <taxon>Hexapoda</taxon>
        <taxon>Insecta</taxon>
        <taxon>Pterygota</taxon>
        <taxon>Neoptera</taxon>
        <taxon>Paraneoptera</taxon>
        <taxon>Hemiptera</taxon>
        <taxon>Heteroptera</taxon>
        <taxon>Panheteroptera</taxon>
        <taxon>Cimicomorpha</taxon>
        <taxon>Cimicidae</taxon>
        <taxon>Cimex</taxon>
    </lineage>
</organism>
<dbReference type="KEGG" id="clec:106663208"/>
<feature type="domain" description="ATPase AAA-type core" evidence="3">
    <location>
        <begin position="562"/>
        <end position="692"/>
    </location>
</feature>
<dbReference type="Pfam" id="PF00004">
    <property type="entry name" value="AAA"/>
    <property type="match status" value="1"/>
</dbReference>
<feature type="coiled-coil region" evidence="1">
    <location>
        <begin position="246"/>
        <end position="280"/>
    </location>
</feature>
<dbReference type="InterPro" id="IPR003959">
    <property type="entry name" value="ATPase_AAA_core"/>
</dbReference>
<dbReference type="Gene3D" id="1.20.5.190">
    <property type="match status" value="1"/>
</dbReference>
<keyword evidence="1" id="KW-0175">Coiled coil</keyword>
<feature type="compositionally biased region" description="Basic residues" evidence="2">
    <location>
        <begin position="451"/>
        <end position="476"/>
    </location>
</feature>
<dbReference type="GO" id="GO:0016887">
    <property type="term" value="F:ATP hydrolysis activity"/>
    <property type="evidence" value="ECO:0007669"/>
    <property type="project" value="InterPro"/>
</dbReference>
<dbReference type="SUPFAM" id="SSF52540">
    <property type="entry name" value="P-loop containing nucleoside triphosphate hydrolases"/>
    <property type="match status" value="1"/>
</dbReference>
<dbReference type="InterPro" id="IPR052267">
    <property type="entry name" value="N-DRC_Component"/>
</dbReference>
<name>A0A8I6SR35_CIMLE</name>
<dbReference type="PANTHER" id="PTHR14690">
    <property type="entry name" value="IQ MOTIF CONTAINING WITH AAA DOMAIN 1"/>
    <property type="match status" value="1"/>
</dbReference>
<dbReference type="OMA" id="MVQLRTH"/>
<dbReference type="RefSeq" id="XP_024085747.1">
    <property type="nucleotide sequence ID" value="XM_024229979.1"/>
</dbReference>
<dbReference type="GO" id="GO:0005524">
    <property type="term" value="F:ATP binding"/>
    <property type="evidence" value="ECO:0007669"/>
    <property type="project" value="InterPro"/>
</dbReference>
<dbReference type="SMART" id="SM00015">
    <property type="entry name" value="IQ"/>
    <property type="match status" value="2"/>
</dbReference>